<accession>A0AAN8PTH1</accession>
<dbReference type="EMBL" id="JAWJWE010000040">
    <property type="protein sequence ID" value="KAK6619418.1"/>
    <property type="molecule type" value="Genomic_DNA"/>
</dbReference>
<dbReference type="Proteomes" id="UP001372834">
    <property type="component" value="Unassembled WGS sequence"/>
</dbReference>
<organism evidence="1 2">
    <name type="scientific">Polyplax serrata</name>
    <name type="common">Common mouse louse</name>
    <dbReference type="NCBI Taxonomy" id="468196"/>
    <lineage>
        <taxon>Eukaryota</taxon>
        <taxon>Metazoa</taxon>
        <taxon>Ecdysozoa</taxon>
        <taxon>Arthropoda</taxon>
        <taxon>Hexapoda</taxon>
        <taxon>Insecta</taxon>
        <taxon>Pterygota</taxon>
        <taxon>Neoptera</taxon>
        <taxon>Paraneoptera</taxon>
        <taxon>Psocodea</taxon>
        <taxon>Troctomorpha</taxon>
        <taxon>Phthiraptera</taxon>
        <taxon>Anoplura</taxon>
        <taxon>Polyplacidae</taxon>
        <taxon>Polyplax</taxon>
    </lineage>
</organism>
<evidence type="ECO:0000313" key="2">
    <source>
        <dbReference type="Proteomes" id="UP001372834"/>
    </source>
</evidence>
<reference evidence="1 2" key="1">
    <citation type="submission" date="2023-10" db="EMBL/GenBank/DDBJ databases">
        <title>Genomes of two closely related lineages of the louse Polyplax serrata with different host specificities.</title>
        <authorList>
            <person name="Martinu J."/>
            <person name="Tarabai H."/>
            <person name="Stefka J."/>
            <person name="Hypsa V."/>
        </authorList>
    </citation>
    <scope>NUCLEOTIDE SEQUENCE [LARGE SCALE GENOMIC DNA]</scope>
    <source>
        <strain evidence="1">HR10_N</strain>
    </source>
</reference>
<dbReference type="AlphaFoldDB" id="A0AAN8PTH1"/>
<sequence length="74" mass="7865">MDFQSAMETFAEAWVAANAKSAVLDAPSHQVQVFGSAGRSKLDDADGVLWGALMRISDVSLSFSLLCDCFMSGC</sequence>
<protein>
    <submittedName>
        <fullName evidence="1">Uncharacterized protein</fullName>
    </submittedName>
</protein>
<name>A0AAN8PTH1_POLSC</name>
<gene>
    <name evidence="1" type="ORF">RUM43_012175</name>
</gene>
<comment type="caution">
    <text evidence="1">The sequence shown here is derived from an EMBL/GenBank/DDBJ whole genome shotgun (WGS) entry which is preliminary data.</text>
</comment>
<proteinExistence type="predicted"/>
<evidence type="ECO:0000313" key="1">
    <source>
        <dbReference type="EMBL" id="KAK6619418.1"/>
    </source>
</evidence>